<organism evidence="6 7">
    <name type="scientific">Canariomyces notabilis</name>
    <dbReference type="NCBI Taxonomy" id="2074819"/>
    <lineage>
        <taxon>Eukaryota</taxon>
        <taxon>Fungi</taxon>
        <taxon>Dikarya</taxon>
        <taxon>Ascomycota</taxon>
        <taxon>Pezizomycotina</taxon>
        <taxon>Sordariomycetes</taxon>
        <taxon>Sordariomycetidae</taxon>
        <taxon>Sordariales</taxon>
        <taxon>Chaetomiaceae</taxon>
        <taxon>Canariomyces</taxon>
    </lineage>
</organism>
<dbReference type="EMBL" id="MU853352">
    <property type="protein sequence ID" value="KAK4110150.1"/>
    <property type="molecule type" value="Genomic_DNA"/>
</dbReference>
<protein>
    <submittedName>
        <fullName evidence="6">Uncharacterized protein</fullName>
    </submittedName>
</protein>
<reference evidence="6" key="2">
    <citation type="submission" date="2023-05" db="EMBL/GenBank/DDBJ databases">
        <authorList>
            <consortium name="Lawrence Berkeley National Laboratory"/>
            <person name="Steindorff A."/>
            <person name="Hensen N."/>
            <person name="Bonometti L."/>
            <person name="Westerberg I."/>
            <person name="Brannstrom I.O."/>
            <person name="Guillou S."/>
            <person name="Cros-Aarteil S."/>
            <person name="Calhoun S."/>
            <person name="Haridas S."/>
            <person name="Kuo A."/>
            <person name="Mondo S."/>
            <person name="Pangilinan J."/>
            <person name="Riley R."/>
            <person name="Labutti K."/>
            <person name="Andreopoulos B."/>
            <person name="Lipzen A."/>
            <person name="Chen C."/>
            <person name="Yanf M."/>
            <person name="Daum C."/>
            <person name="Ng V."/>
            <person name="Clum A."/>
            <person name="Ohm R."/>
            <person name="Martin F."/>
            <person name="Silar P."/>
            <person name="Natvig D."/>
            <person name="Lalanne C."/>
            <person name="Gautier V."/>
            <person name="Ament-Velasquez S.L."/>
            <person name="Kruys A."/>
            <person name="Hutchinson M.I."/>
            <person name="Powell A.J."/>
            <person name="Barry K."/>
            <person name="Miller A.N."/>
            <person name="Grigoriev I.V."/>
            <person name="Debuchy R."/>
            <person name="Gladieux P."/>
            <person name="Thoren M.H."/>
            <person name="Johannesson H."/>
        </authorList>
    </citation>
    <scope>NUCLEOTIDE SEQUENCE</scope>
    <source>
        <strain evidence="6">CBS 508.74</strain>
    </source>
</reference>
<evidence type="ECO:0000256" key="1">
    <source>
        <dbReference type="ARBA" id="ARBA00022723"/>
    </source>
</evidence>
<accession>A0AAN6QM24</accession>
<dbReference type="AlphaFoldDB" id="A0AAN6QM24"/>
<evidence type="ECO:0000313" key="6">
    <source>
        <dbReference type="EMBL" id="KAK4110150.1"/>
    </source>
</evidence>
<keyword evidence="1" id="KW-0479">Metal-binding</keyword>
<keyword evidence="3" id="KW-0805">Transcription regulation</keyword>
<dbReference type="GeneID" id="89936110"/>
<keyword evidence="5" id="KW-0539">Nucleus</keyword>
<dbReference type="PANTHER" id="PTHR47660">
    <property type="entry name" value="TRANSCRIPTION FACTOR WITH C2H2 AND ZN(2)-CYS(6) DNA BINDING DOMAIN (EUROFUNG)-RELATED-RELATED"/>
    <property type="match status" value="1"/>
</dbReference>
<dbReference type="Proteomes" id="UP001302812">
    <property type="component" value="Unassembled WGS sequence"/>
</dbReference>
<keyword evidence="7" id="KW-1185">Reference proteome</keyword>
<name>A0AAN6QM24_9PEZI</name>
<reference evidence="6" key="1">
    <citation type="journal article" date="2023" name="Mol. Phylogenet. Evol.">
        <title>Genome-scale phylogeny and comparative genomics of the fungal order Sordariales.</title>
        <authorList>
            <person name="Hensen N."/>
            <person name="Bonometti L."/>
            <person name="Westerberg I."/>
            <person name="Brannstrom I.O."/>
            <person name="Guillou S."/>
            <person name="Cros-Aarteil S."/>
            <person name="Calhoun S."/>
            <person name="Haridas S."/>
            <person name="Kuo A."/>
            <person name="Mondo S."/>
            <person name="Pangilinan J."/>
            <person name="Riley R."/>
            <person name="LaButti K."/>
            <person name="Andreopoulos B."/>
            <person name="Lipzen A."/>
            <person name="Chen C."/>
            <person name="Yan M."/>
            <person name="Daum C."/>
            <person name="Ng V."/>
            <person name="Clum A."/>
            <person name="Steindorff A."/>
            <person name="Ohm R.A."/>
            <person name="Martin F."/>
            <person name="Silar P."/>
            <person name="Natvig D.O."/>
            <person name="Lalanne C."/>
            <person name="Gautier V."/>
            <person name="Ament-Velasquez S.L."/>
            <person name="Kruys A."/>
            <person name="Hutchinson M.I."/>
            <person name="Powell A.J."/>
            <person name="Barry K."/>
            <person name="Miller A.N."/>
            <person name="Grigoriev I.V."/>
            <person name="Debuchy R."/>
            <person name="Gladieux P."/>
            <person name="Hiltunen Thoren M."/>
            <person name="Johannesson H."/>
        </authorList>
    </citation>
    <scope>NUCLEOTIDE SEQUENCE</scope>
    <source>
        <strain evidence="6">CBS 508.74</strain>
    </source>
</reference>
<sequence length="342" mass="37421">MSAFQDFLHGLNALGGGSSTSNTTSASNSAGTGSTGTWVPVVSDYGDNPWPIFFNASGPANTSISRPSMVYCVSQYRAWPHRWVVEATTPFIHPSLYGQYGGSNSSLLSGLPPALQDAFAVSAAYIAKNEANSDLIMQLVETKTNALLYSPDQSNWTILRQLAALQALLIYQMIRLFDGDIRQRALAEAVEPVQAAWTAALQARVGGDIFQGADLHLHAGDDAASSMSTRWRRWLFSESVRRTIIISFVIRGIYAMAKQGYCRLGPVVTDMSFTSGSRLWAAKTPGQWQRAVNETDPGWVSRMNFSQIVGRADPANVDEFGVMMAVTYRGKDVIEDWMAREL</sequence>
<evidence type="ECO:0000313" key="7">
    <source>
        <dbReference type="Proteomes" id="UP001302812"/>
    </source>
</evidence>
<dbReference type="GO" id="GO:0046872">
    <property type="term" value="F:metal ion binding"/>
    <property type="evidence" value="ECO:0007669"/>
    <property type="project" value="UniProtKB-KW"/>
</dbReference>
<proteinExistence type="predicted"/>
<dbReference type="RefSeq" id="XP_064667720.1">
    <property type="nucleotide sequence ID" value="XM_064811985.1"/>
</dbReference>
<gene>
    <name evidence="6" type="ORF">N656DRAFT_714563</name>
</gene>
<evidence type="ECO:0000256" key="2">
    <source>
        <dbReference type="ARBA" id="ARBA00022833"/>
    </source>
</evidence>
<evidence type="ECO:0000256" key="5">
    <source>
        <dbReference type="ARBA" id="ARBA00023242"/>
    </source>
</evidence>
<evidence type="ECO:0000256" key="4">
    <source>
        <dbReference type="ARBA" id="ARBA00023163"/>
    </source>
</evidence>
<dbReference type="PANTHER" id="PTHR47660:SF3">
    <property type="entry name" value="FINGER DOMAIN PROTEIN, PUTATIVE (AFU_ORTHOLOGUE AFUA_4G03310)-RELATED"/>
    <property type="match status" value="1"/>
</dbReference>
<evidence type="ECO:0000256" key="3">
    <source>
        <dbReference type="ARBA" id="ARBA00023015"/>
    </source>
</evidence>
<keyword evidence="4" id="KW-0804">Transcription</keyword>
<comment type="caution">
    <text evidence="6">The sequence shown here is derived from an EMBL/GenBank/DDBJ whole genome shotgun (WGS) entry which is preliminary data.</text>
</comment>
<keyword evidence="2" id="KW-0862">Zinc</keyword>